<dbReference type="SUPFAM" id="SSF103473">
    <property type="entry name" value="MFS general substrate transporter"/>
    <property type="match status" value="1"/>
</dbReference>
<keyword evidence="4 5" id="KW-0472">Membrane</keyword>
<keyword evidence="3 5" id="KW-1133">Transmembrane helix</keyword>
<reference evidence="6" key="1">
    <citation type="journal article" date="2014" name="Int. J. Syst. Evol. Microbiol.">
        <title>Complete genome sequence of Corynebacterium casei LMG S-19264T (=DSM 44701T), isolated from a smear-ripened cheese.</title>
        <authorList>
            <consortium name="US DOE Joint Genome Institute (JGI-PGF)"/>
            <person name="Walter F."/>
            <person name="Albersmeier A."/>
            <person name="Kalinowski J."/>
            <person name="Ruckert C."/>
        </authorList>
    </citation>
    <scope>NUCLEOTIDE SEQUENCE</scope>
    <source>
        <strain evidence="6">VKM Ac-1069</strain>
    </source>
</reference>
<feature type="transmembrane region" description="Helical" evidence="5">
    <location>
        <begin position="367"/>
        <end position="388"/>
    </location>
</feature>
<feature type="transmembrane region" description="Helical" evidence="5">
    <location>
        <begin position="134"/>
        <end position="155"/>
    </location>
</feature>
<dbReference type="RefSeq" id="WP_063739833.1">
    <property type="nucleotide sequence ID" value="NZ_BAAAUZ010000047.1"/>
</dbReference>
<sequence>MPVTPVGSHRRAPVRLRDLRPFPRTALPAGPDPAGRAPASFRRLRTAVTALFAFDGAVFGSWAARIPDVTAQVGATHATLGVALLCVSLGALASMQLTGLLAGRFGAGRVALAGTAGAALVVPLPGLATSIPQLSAVLLLFGALTGMVNVAINSAGVAVEARRPGRALLPALHAAFSLGGLAGAAAGGVASTLGPVLPHLAAVGVVGLVLVAATRSTLAGLRDGEAEPDTDRPAEAGPPRRGRALVVLLGLIAGCTAFGEGAITDWGALHLRETLGATPALAAAGYSCFSLAMACGRLTGGVLLRRLGETRLLGGGALLAAAGMTAALVTSSPELALAGFVLVGLGLANLFPVTIARAGAHSGSRGVALASTVGYSGLLGGPPAIGFLAEHAGLPAALASVPLLAVVATGLAIGVAKDRPRLRLPSRLPVPVRPVRAAVGRVALATARPVDPAGIGILAARTATAVARTQPLRIVRTAGSRVAVTARPAMLRGKAIVHRAAADLPALTPATTTTPPTRAPGAHIRPYPGLELLAS</sequence>
<comment type="caution">
    <text evidence="6">The sequence shown here is derived from an EMBL/GenBank/DDBJ whole genome shotgun (WGS) entry which is preliminary data.</text>
</comment>
<feature type="transmembrane region" description="Helical" evidence="5">
    <location>
        <begin position="46"/>
        <end position="66"/>
    </location>
</feature>
<organism evidence="6 7">
    <name type="scientific">Pseudonocardia halophobica</name>
    <dbReference type="NCBI Taxonomy" id="29401"/>
    <lineage>
        <taxon>Bacteria</taxon>
        <taxon>Bacillati</taxon>
        <taxon>Actinomycetota</taxon>
        <taxon>Actinomycetes</taxon>
        <taxon>Pseudonocardiales</taxon>
        <taxon>Pseudonocardiaceae</taxon>
        <taxon>Pseudonocardia</taxon>
    </lineage>
</organism>
<keyword evidence="2 5" id="KW-0812">Transmembrane</keyword>
<feature type="transmembrane region" description="Helical" evidence="5">
    <location>
        <begin position="283"/>
        <end position="304"/>
    </location>
</feature>
<evidence type="ECO:0008006" key="8">
    <source>
        <dbReference type="Google" id="ProtNLM"/>
    </source>
</evidence>
<feature type="transmembrane region" description="Helical" evidence="5">
    <location>
        <begin position="167"/>
        <end position="190"/>
    </location>
</feature>
<dbReference type="InterPro" id="IPR011701">
    <property type="entry name" value="MFS"/>
</dbReference>
<dbReference type="InterPro" id="IPR036259">
    <property type="entry name" value="MFS_trans_sf"/>
</dbReference>
<feature type="transmembrane region" description="Helical" evidence="5">
    <location>
        <begin position="335"/>
        <end position="355"/>
    </location>
</feature>
<evidence type="ECO:0000256" key="2">
    <source>
        <dbReference type="ARBA" id="ARBA00022692"/>
    </source>
</evidence>
<gene>
    <name evidence="6" type="ORF">GCM10017577_68930</name>
</gene>
<dbReference type="PANTHER" id="PTHR23514:SF13">
    <property type="entry name" value="INNER MEMBRANE PROTEIN YBJJ"/>
    <property type="match status" value="1"/>
</dbReference>
<dbReference type="Proteomes" id="UP001143463">
    <property type="component" value="Unassembled WGS sequence"/>
</dbReference>
<dbReference type="GO" id="GO:0016020">
    <property type="term" value="C:membrane"/>
    <property type="evidence" value="ECO:0007669"/>
    <property type="project" value="UniProtKB-SubCell"/>
</dbReference>
<dbReference type="Pfam" id="PF07690">
    <property type="entry name" value="MFS_1"/>
    <property type="match status" value="1"/>
</dbReference>
<dbReference type="AlphaFoldDB" id="A0A9W6P0Q9"/>
<feature type="transmembrane region" description="Helical" evidence="5">
    <location>
        <begin position="110"/>
        <end position="128"/>
    </location>
</feature>
<dbReference type="CDD" id="cd17393">
    <property type="entry name" value="MFS_MosC_like"/>
    <property type="match status" value="1"/>
</dbReference>
<keyword evidence="7" id="KW-1185">Reference proteome</keyword>
<dbReference type="GO" id="GO:0022857">
    <property type="term" value="F:transmembrane transporter activity"/>
    <property type="evidence" value="ECO:0007669"/>
    <property type="project" value="InterPro"/>
</dbReference>
<dbReference type="PANTHER" id="PTHR23514">
    <property type="entry name" value="BYPASS OF STOP CODON PROTEIN 6"/>
    <property type="match status" value="1"/>
</dbReference>
<name>A0A9W6P0Q9_9PSEU</name>
<feature type="transmembrane region" description="Helical" evidence="5">
    <location>
        <begin position="311"/>
        <end position="329"/>
    </location>
</feature>
<reference evidence="6" key="2">
    <citation type="submission" date="2023-01" db="EMBL/GenBank/DDBJ databases">
        <authorList>
            <person name="Sun Q."/>
            <person name="Evtushenko L."/>
        </authorList>
    </citation>
    <scope>NUCLEOTIDE SEQUENCE</scope>
    <source>
        <strain evidence="6">VKM Ac-1069</strain>
    </source>
</reference>
<dbReference type="EMBL" id="BSFQ01000054">
    <property type="protein sequence ID" value="GLL15739.1"/>
    <property type="molecule type" value="Genomic_DNA"/>
</dbReference>
<comment type="subcellular location">
    <subcellularLocation>
        <location evidence="1">Membrane</location>
        <topology evidence="1">Multi-pass membrane protein</topology>
    </subcellularLocation>
</comment>
<evidence type="ECO:0000313" key="6">
    <source>
        <dbReference type="EMBL" id="GLL15739.1"/>
    </source>
</evidence>
<feature type="transmembrane region" description="Helical" evidence="5">
    <location>
        <begin position="244"/>
        <end position="263"/>
    </location>
</feature>
<evidence type="ECO:0000256" key="5">
    <source>
        <dbReference type="SAM" id="Phobius"/>
    </source>
</evidence>
<proteinExistence type="predicted"/>
<accession>A0A9W6P0Q9</accession>
<feature type="transmembrane region" description="Helical" evidence="5">
    <location>
        <begin position="394"/>
        <end position="416"/>
    </location>
</feature>
<evidence type="ECO:0000256" key="1">
    <source>
        <dbReference type="ARBA" id="ARBA00004141"/>
    </source>
</evidence>
<feature type="transmembrane region" description="Helical" evidence="5">
    <location>
        <begin position="78"/>
        <end position="103"/>
    </location>
</feature>
<evidence type="ECO:0000256" key="3">
    <source>
        <dbReference type="ARBA" id="ARBA00022989"/>
    </source>
</evidence>
<protein>
    <recommendedName>
        <fullName evidence="8">Fucose permease</fullName>
    </recommendedName>
</protein>
<dbReference type="InterPro" id="IPR051788">
    <property type="entry name" value="MFS_Transporter"/>
</dbReference>
<dbReference type="Gene3D" id="1.20.1250.20">
    <property type="entry name" value="MFS general substrate transporter like domains"/>
    <property type="match status" value="2"/>
</dbReference>
<evidence type="ECO:0000313" key="7">
    <source>
        <dbReference type="Proteomes" id="UP001143463"/>
    </source>
</evidence>
<feature type="transmembrane region" description="Helical" evidence="5">
    <location>
        <begin position="196"/>
        <end position="213"/>
    </location>
</feature>
<evidence type="ECO:0000256" key="4">
    <source>
        <dbReference type="ARBA" id="ARBA00023136"/>
    </source>
</evidence>